<dbReference type="EMBL" id="LN483075">
    <property type="protein sequence ID" value="CEA03401.1"/>
    <property type="molecule type" value="Genomic_DNA"/>
</dbReference>
<feature type="signal peptide" evidence="1">
    <location>
        <begin position="1"/>
        <end position="20"/>
    </location>
</feature>
<dbReference type="Pfam" id="PF13472">
    <property type="entry name" value="Lipase_GDSL_2"/>
    <property type="match status" value="1"/>
</dbReference>
<dbReference type="Gene3D" id="3.40.50.1110">
    <property type="entry name" value="SGNH hydrolase"/>
    <property type="match status" value="1"/>
</dbReference>
<dbReference type="GO" id="GO:0004622">
    <property type="term" value="F:phosphatidylcholine lysophospholipase activity"/>
    <property type="evidence" value="ECO:0007669"/>
    <property type="project" value="TreeGrafter"/>
</dbReference>
<accession>A0A078MFC8</accession>
<reference evidence="3" key="1">
    <citation type="submission" date="2014-07" db="EMBL/GenBank/DDBJ databases">
        <authorList>
            <person name="Urmite Genomes Urmite Genomes"/>
        </authorList>
    </citation>
    <scope>NUCLEOTIDE SEQUENCE</scope>
    <source>
        <strain evidence="3">13S34_air</strain>
    </source>
</reference>
<dbReference type="InterPro" id="IPR013830">
    <property type="entry name" value="SGNH_hydro"/>
</dbReference>
<dbReference type="PATRIC" id="fig|1461583.4.peg.1495"/>
<organism evidence="3">
    <name type="scientific">Metalysinibacillus saudimassiliensis</name>
    <dbReference type="NCBI Taxonomy" id="1461583"/>
    <lineage>
        <taxon>Bacteria</taxon>
        <taxon>Bacillati</taxon>
        <taxon>Bacillota</taxon>
        <taxon>Bacilli</taxon>
        <taxon>Bacillales</taxon>
        <taxon>Caryophanaceae</taxon>
        <taxon>Metalysinibacillus</taxon>
    </lineage>
</organism>
<dbReference type="InterPro" id="IPR036514">
    <property type="entry name" value="SGNH_hydro_sf"/>
</dbReference>
<feature type="domain" description="SGNH hydrolase-type esterase" evidence="2">
    <location>
        <begin position="26"/>
        <end position="223"/>
    </location>
</feature>
<dbReference type="HOGENOM" id="CLU_966114_0_0_9"/>
<evidence type="ECO:0000259" key="2">
    <source>
        <dbReference type="Pfam" id="PF13472"/>
    </source>
</evidence>
<dbReference type="PANTHER" id="PTHR30383">
    <property type="entry name" value="THIOESTERASE 1/PROTEASE 1/LYSOPHOSPHOLIPASE L1"/>
    <property type="match status" value="1"/>
</dbReference>
<evidence type="ECO:0000256" key="1">
    <source>
        <dbReference type="SAM" id="SignalP"/>
    </source>
</evidence>
<name>A0A078MFC8_9BACL</name>
<dbReference type="SUPFAM" id="SSF52266">
    <property type="entry name" value="SGNH hydrolase"/>
    <property type="match status" value="1"/>
</dbReference>
<protein>
    <recommendedName>
        <fullName evidence="2">SGNH hydrolase-type esterase domain-containing protein</fullName>
    </recommendedName>
</protein>
<proteinExistence type="predicted"/>
<sequence>MKRVLSSMVMIWLLATPAYANENYIAIGDSLAAGQTPYQEIDYGYAGLIASQLGAAGRVAFFSKELAFPGFTTTDVIERVQEEASQPLLQQATLITVSAGANDVLPLVTRDVASGMISFNQMNADFALNRVRKQMIVLLDELATRAPQAKVYVMGYYFAYPYVHDNQKQGAAQQIIKLNTILEQEATRVGASFVPLYDDFGLTATGYLPNPADIHPNLDGYRVMANAFLRTYTGSDSFAITQAPPPNPLSFKDIIAQQQAEQQDEPAKRVAIADIVTVFKGYDNFV</sequence>
<feature type="chain" id="PRO_5001741883" description="SGNH hydrolase-type esterase domain-containing protein" evidence="1">
    <location>
        <begin position="21"/>
        <end position="286"/>
    </location>
</feature>
<evidence type="ECO:0000313" key="3">
    <source>
        <dbReference type="EMBL" id="CEA03401.1"/>
    </source>
</evidence>
<keyword evidence="1" id="KW-0732">Signal</keyword>
<dbReference type="InterPro" id="IPR051532">
    <property type="entry name" value="Ester_Hydrolysis_Enzymes"/>
</dbReference>
<gene>
    <name evidence="3" type="ORF">BN1050_01555</name>
</gene>
<dbReference type="AlphaFoldDB" id="A0A078MFC8"/>
<dbReference type="PANTHER" id="PTHR30383:SF5">
    <property type="entry name" value="SGNH HYDROLASE-TYPE ESTERASE DOMAIN-CONTAINING PROTEIN"/>
    <property type="match status" value="1"/>
</dbReference>